<evidence type="ECO:0000313" key="3">
    <source>
        <dbReference type="EMBL" id="VAV89581.1"/>
    </source>
</evidence>
<name>A0A3B0RC29_9ZZZZ</name>
<gene>
    <name evidence="3" type="ORF">MNBD_ALPHA06-2035</name>
</gene>
<feature type="transmembrane region" description="Helical" evidence="1">
    <location>
        <begin position="21"/>
        <end position="42"/>
    </location>
</feature>
<feature type="transmembrane region" description="Helical" evidence="1">
    <location>
        <begin position="147"/>
        <end position="165"/>
    </location>
</feature>
<evidence type="ECO:0000256" key="1">
    <source>
        <dbReference type="SAM" id="Phobius"/>
    </source>
</evidence>
<dbReference type="EMBL" id="UOEE01000090">
    <property type="protein sequence ID" value="VAV89581.1"/>
    <property type="molecule type" value="Genomic_DNA"/>
</dbReference>
<dbReference type="Pfam" id="PF00487">
    <property type="entry name" value="FA_desaturase"/>
    <property type="match status" value="1"/>
</dbReference>
<dbReference type="GO" id="GO:0016020">
    <property type="term" value="C:membrane"/>
    <property type="evidence" value="ECO:0007669"/>
    <property type="project" value="TreeGrafter"/>
</dbReference>
<dbReference type="GO" id="GO:0016717">
    <property type="term" value="F:oxidoreductase activity, acting on paired donors, with oxidation of a pair of donors resulting in the reduction of molecular oxygen to two molecules of water"/>
    <property type="evidence" value="ECO:0007669"/>
    <property type="project" value="TreeGrafter"/>
</dbReference>
<keyword evidence="1" id="KW-0812">Transmembrane</keyword>
<dbReference type="GO" id="GO:0006629">
    <property type="term" value="P:lipid metabolic process"/>
    <property type="evidence" value="ECO:0007669"/>
    <property type="project" value="InterPro"/>
</dbReference>
<keyword evidence="1" id="KW-1133">Transmembrane helix</keyword>
<protein>
    <submittedName>
        <fullName evidence="3">Beta-carotene ketolase</fullName>
    </submittedName>
</protein>
<dbReference type="CDD" id="cd03507">
    <property type="entry name" value="Delta12-FADS-like"/>
    <property type="match status" value="1"/>
</dbReference>
<evidence type="ECO:0000259" key="2">
    <source>
        <dbReference type="Pfam" id="PF00487"/>
    </source>
</evidence>
<feature type="transmembrane region" description="Helical" evidence="1">
    <location>
        <begin position="208"/>
        <end position="228"/>
    </location>
</feature>
<keyword evidence="1" id="KW-0472">Membrane</keyword>
<dbReference type="PANTHER" id="PTHR19353:SF73">
    <property type="entry name" value="FATTY ACID DESATURASE"/>
    <property type="match status" value="1"/>
</dbReference>
<reference evidence="3" key="1">
    <citation type="submission" date="2018-06" db="EMBL/GenBank/DDBJ databases">
        <authorList>
            <person name="Zhirakovskaya E."/>
        </authorList>
    </citation>
    <scope>NUCLEOTIDE SEQUENCE</scope>
</reference>
<dbReference type="AlphaFoldDB" id="A0A3B0RC29"/>
<organism evidence="3">
    <name type="scientific">hydrothermal vent metagenome</name>
    <dbReference type="NCBI Taxonomy" id="652676"/>
    <lineage>
        <taxon>unclassified sequences</taxon>
        <taxon>metagenomes</taxon>
        <taxon>ecological metagenomes</taxon>
    </lineage>
</organism>
<sequence>MSSTLDRNWLPILNKYWEPSPVRSIIELIITGVPFVALWLLALWSLSISYWLTLAISIPASGFLVRLFLIQHDCGHGAFFRKRITNDWVGRVLGVFSLTPYYLWRKQHATHHAGSGNLHHRGIGDIDTLTVVEYQAKSPMGRFGYRVYRHPLVLFAIGPAYNFWLRQRLPMGFMRAGWRYWASAMTTNLAIFLVIGVLIYFIGFGRFLAVHVPISLIATSIGVWLFYVQHQFEDTYWSQNPDWKLQDAALKGSSHYDLPLILRWFTANIGVHHVHHLNARIPYYRLTEVLRDFPELADVSRLTLRESFKCINLGLWDETQQKLIPFRQANISQG</sequence>
<dbReference type="PANTHER" id="PTHR19353">
    <property type="entry name" value="FATTY ACID DESATURASE 2"/>
    <property type="match status" value="1"/>
</dbReference>
<dbReference type="InterPro" id="IPR005804">
    <property type="entry name" value="FA_desaturase_dom"/>
</dbReference>
<feature type="transmembrane region" description="Helical" evidence="1">
    <location>
        <begin position="177"/>
        <end position="202"/>
    </location>
</feature>
<feature type="transmembrane region" description="Helical" evidence="1">
    <location>
        <begin position="48"/>
        <end position="68"/>
    </location>
</feature>
<accession>A0A3B0RC29</accession>
<dbReference type="InterPro" id="IPR012171">
    <property type="entry name" value="Fatty_acid_desaturase"/>
</dbReference>
<feature type="domain" description="Fatty acid desaturase" evidence="2">
    <location>
        <begin position="51"/>
        <end position="302"/>
    </location>
</feature>
<proteinExistence type="predicted"/>